<dbReference type="Proteomes" id="UP000078541">
    <property type="component" value="Unassembled WGS sequence"/>
</dbReference>
<sequence length="164" mass="18541">MFRGGHYNSRKRVSLWVRAIRIGHPWAGFKKNPAISVLPSINAEAFGSYYAVPCCIIAVTGIGSNKLLIKENISTSLTLKNISLLQQRSILFKKNYIITCIHNLHMVIESYLIKFFLILKKKNKIKLDCVIEQKAALYLISPRYPKCVSVFKDVVQGVPSRCNG</sequence>
<evidence type="ECO:0000313" key="2">
    <source>
        <dbReference type="Proteomes" id="UP000078541"/>
    </source>
</evidence>
<keyword evidence="2" id="KW-1185">Reference proteome</keyword>
<name>A0A195EWI0_9HYME</name>
<accession>A0A195EWI0</accession>
<gene>
    <name evidence="1" type="ORF">ALC56_13364</name>
</gene>
<proteinExistence type="predicted"/>
<organism evidence="1 2">
    <name type="scientific">Trachymyrmex septentrionalis</name>
    <dbReference type="NCBI Taxonomy" id="34720"/>
    <lineage>
        <taxon>Eukaryota</taxon>
        <taxon>Metazoa</taxon>
        <taxon>Ecdysozoa</taxon>
        <taxon>Arthropoda</taxon>
        <taxon>Hexapoda</taxon>
        <taxon>Insecta</taxon>
        <taxon>Pterygota</taxon>
        <taxon>Neoptera</taxon>
        <taxon>Endopterygota</taxon>
        <taxon>Hymenoptera</taxon>
        <taxon>Apocrita</taxon>
        <taxon>Aculeata</taxon>
        <taxon>Formicoidea</taxon>
        <taxon>Formicidae</taxon>
        <taxon>Myrmicinae</taxon>
        <taxon>Trachymyrmex</taxon>
    </lineage>
</organism>
<dbReference type="EMBL" id="KQ981953">
    <property type="protein sequence ID" value="KYN32506.1"/>
    <property type="molecule type" value="Genomic_DNA"/>
</dbReference>
<evidence type="ECO:0000313" key="1">
    <source>
        <dbReference type="EMBL" id="KYN32506.1"/>
    </source>
</evidence>
<dbReference type="AlphaFoldDB" id="A0A195EWI0"/>
<protein>
    <submittedName>
        <fullName evidence="1">Uncharacterized protein</fullName>
    </submittedName>
</protein>
<reference evidence="1 2" key="1">
    <citation type="submission" date="2016-03" db="EMBL/GenBank/DDBJ databases">
        <title>Trachymyrmex septentrionalis WGS genome.</title>
        <authorList>
            <person name="Nygaard S."/>
            <person name="Hu H."/>
            <person name="Boomsma J."/>
            <person name="Zhang G."/>
        </authorList>
    </citation>
    <scope>NUCLEOTIDE SEQUENCE [LARGE SCALE GENOMIC DNA]</scope>
    <source>
        <strain evidence="1">Tsep2-gDNA-1</strain>
        <tissue evidence="1">Whole body</tissue>
    </source>
</reference>